<dbReference type="InterPro" id="IPR013517">
    <property type="entry name" value="FG-GAP"/>
</dbReference>
<keyword evidence="1" id="KW-0732">Signal</keyword>
<protein>
    <submittedName>
        <fullName evidence="4">FG-GAP repeat-containing protein</fullName>
    </submittedName>
</protein>
<dbReference type="Pfam" id="PF14312">
    <property type="entry name" value="FG-GAP_2"/>
    <property type="match status" value="4"/>
</dbReference>
<dbReference type="InterPro" id="IPR028994">
    <property type="entry name" value="Integrin_alpha_N"/>
</dbReference>
<dbReference type="SMART" id="SM00191">
    <property type="entry name" value="Int_alpha"/>
    <property type="match status" value="4"/>
</dbReference>
<dbReference type="PROSITE" id="PS51470">
    <property type="entry name" value="FG_GAP"/>
    <property type="match status" value="1"/>
</dbReference>
<dbReference type="InterPro" id="IPR013519">
    <property type="entry name" value="Int_alpha_beta-p"/>
</dbReference>
<accession>A0A1I3ZQR3</accession>
<dbReference type="PANTHER" id="PTHR36220">
    <property type="entry name" value="UNNAMED PRODUCT"/>
    <property type="match status" value="1"/>
</dbReference>
<gene>
    <name evidence="4" type="ORF">SAMN04488518_105208</name>
</gene>
<organism evidence="4 5">
    <name type="scientific">Pseudovibrio ascidiaceicola</name>
    <dbReference type="NCBI Taxonomy" id="285279"/>
    <lineage>
        <taxon>Bacteria</taxon>
        <taxon>Pseudomonadati</taxon>
        <taxon>Pseudomonadota</taxon>
        <taxon>Alphaproteobacteria</taxon>
        <taxon>Hyphomicrobiales</taxon>
        <taxon>Stappiaceae</taxon>
        <taxon>Pseudovibrio</taxon>
    </lineage>
</organism>
<dbReference type="SUPFAM" id="SSF69318">
    <property type="entry name" value="Integrin alpha N-terminal domain"/>
    <property type="match status" value="2"/>
</dbReference>
<evidence type="ECO:0000256" key="2">
    <source>
        <dbReference type="ARBA" id="ARBA00022737"/>
    </source>
</evidence>
<dbReference type="PANTHER" id="PTHR36220:SF1">
    <property type="entry name" value="GAMMA TUBULIN COMPLEX COMPONENT C-TERMINAL DOMAIN-CONTAINING PROTEIN"/>
    <property type="match status" value="1"/>
</dbReference>
<comment type="caution">
    <text evidence="4">The sequence shown here is derived from an EMBL/GenBank/DDBJ whole genome shotgun (WGS) entry which is preliminary data.</text>
</comment>
<dbReference type="RefSeq" id="WP_093519490.1">
    <property type="nucleotide sequence ID" value="NZ_FOSK01000005.1"/>
</dbReference>
<dbReference type="EMBL" id="FOSK01000005">
    <property type="protein sequence ID" value="SFK46220.1"/>
    <property type="molecule type" value="Genomic_DNA"/>
</dbReference>
<evidence type="ECO:0000256" key="1">
    <source>
        <dbReference type="ARBA" id="ARBA00022729"/>
    </source>
</evidence>
<proteinExistence type="predicted"/>
<evidence type="ECO:0000256" key="3">
    <source>
        <dbReference type="ARBA" id="ARBA00023180"/>
    </source>
</evidence>
<dbReference type="Proteomes" id="UP000199598">
    <property type="component" value="Unassembled WGS sequence"/>
</dbReference>
<evidence type="ECO:0000313" key="5">
    <source>
        <dbReference type="Proteomes" id="UP000199598"/>
    </source>
</evidence>
<sequence length="513" mass="54079">MSNTVQNTASNLTLSSEETNLITEFLKLTVPGTSHESRLGSSVSVNEAGVIAVGASTAAEALVIQPGSVTVFRPLGDGNYEEIYIAAPDARDVTDVTDVFSFGNSISIMNDGTLIVGAPHFSLDGFIWGGAVYVYPLDDDGHYSAPIKLIASDTNHGDYFGSAVTVNENGQIVVAAKGDDADGIYNAGAIYVFTPQEDGSYTELKLSSPSVASYFGSSVSINEDGLIAVGASGEQHSTGALYIYKPTENGYEDPIKLEVDDPFFNDQFGAAVSVNDVGEILVSQPGNMVDGKYIAGSVLLFKPDSQGNYTQKIEFTVSDPADGHMFGSSVAMSSSGVVVIGARATETGGFVSVFTVQDDGSYKEFKVAVPDTIYDDEFGYSIAINEAGTIIIGKPGEDTETAFDTGAIYVIEPDEHGNYASTANETQPEMAENETFDFSQSGFGQATLVDFEVGEGSNDVIEFDQAMFSDFDAVIAAASENGADTVITLDADNSVTLKNVSLADLHADDFQFV</sequence>
<keyword evidence="3" id="KW-0325">Glycoprotein</keyword>
<name>A0A1I3ZQR3_9HYPH</name>
<keyword evidence="5" id="KW-1185">Reference proteome</keyword>
<keyword evidence="2" id="KW-0677">Repeat</keyword>
<evidence type="ECO:0000313" key="4">
    <source>
        <dbReference type="EMBL" id="SFK46220.1"/>
    </source>
</evidence>
<reference evidence="4 5" key="1">
    <citation type="submission" date="2016-10" db="EMBL/GenBank/DDBJ databases">
        <authorList>
            <person name="Varghese N."/>
            <person name="Submissions S."/>
        </authorList>
    </citation>
    <scope>NUCLEOTIDE SEQUENCE [LARGE SCALE GENOMIC DNA]</scope>
    <source>
        <strain evidence="4 5">DSM 16392</strain>
    </source>
</reference>
<dbReference type="Gene3D" id="2.130.10.130">
    <property type="entry name" value="Integrin alpha, N-terminal"/>
    <property type="match status" value="2"/>
</dbReference>